<evidence type="ECO:0000256" key="1">
    <source>
        <dbReference type="ARBA" id="ARBA00034127"/>
    </source>
</evidence>
<dbReference type="InterPro" id="IPR038356">
    <property type="entry name" value="Tma16_sf"/>
</dbReference>
<evidence type="ECO:0000313" key="3">
    <source>
        <dbReference type="EMBL" id="KAH3689008.1"/>
    </source>
</evidence>
<comment type="similarity">
    <text evidence="1">Belongs to the TMA16 family.</text>
</comment>
<proteinExistence type="inferred from homology"/>
<dbReference type="EMBL" id="JAEUBG010000004">
    <property type="protein sequence ID" value="KAH3689008.1"/>
    <property type="molecule type" value="Genomic_DNA"/>
</dbReference>
<reference evidence="3" key="1">
    <citation type="journal article" date="2021" name="Open Biol.">
        <title>Shared evolutionary footprints suggest mitochondrial oxidative damage underlies multiple complex I losses in fungi.</title>
        <authorList>
            <person name="Schikora-Tamarit M.A."/>
            <person name="Marcet-Houben M."/>
            <person name="Nosek J."/>
            <person name="Gabaldon T."/>
        </authorList>
    </citation>
    <scope>NUCLEOTIDE SEQUENCE</scope>
    <source>
        <strain evidence="3">CBS2887</strain>
    </source>
</reference>
<evidence type="ECO:0008006" key="5">
    <source>
        <dbReference type="Google" id="ProtNLM"/>
    </source>
</evidence>
<protein>
    <recommendedName>
        <fullName evidence="5">Translation machinery-associated protein 16</fullName>
    </recommendedName>
</protein>
<dbReference type="Gene3D" id="1.20.1440.170">
    <property type="entry name" value="Translation machinery-associated protein 16-like"/>
    <property type="match status" value="1"/>
</dbReference>
<keyword evidence="4" id="KW-1185">Reference proteome</keyword>
<dbReference type="InterPro" id="IPR021346">
    <property type="entry name" value="Tma16"/>
</dbReference>
<dbReference type="Proteomes" id="UP000774326">
    <property type="component" value="Unassembled WGS sequence"/>
</dbReference>
<name>A0A9P8QER7_WICPI</name>
<dbReference type="Pfam" id="PF11176">
    <property type="entry name" value="Tma16"/>
    <property type="match status" value="1"/>
</dbReference>
<feature type="compositionally biased region" description="Polar residues" evidence="2">
    <location>
        <begin position="1"/>
        <end position="18"/>
    </location>
</feature>
<gene>
    <name evidence="3" type="ORF">WICPIJ_000007</name>
</gene>
<sequence length="185" mass="21286">MPIQHSLSKVTKTLQKSKGTVHPKGRKIKQLTRATLREGKIAKRKAAHLERKEHELQRTLFFQEAIAGDQESYSLEEMKELIETFLSRDDEELEQFRAERRKGRAPTNRHALLENKKKHEEAEYDSGYYIPNINDAVTVKNLRNWNRSTGGLNIVKFVHIARTSTEVPTSSTLTVNTANEDADME</sequence>
<dbReference type="AlphaFoldDB" id="A0A9P8QER7"/>
<dbReference type="PANTHER" id="PTHR13349:SF2">
    <property type="entry name" value="TRANSLATION MACHINERY-ASSOCIATED PROTEIN 16"/>
    <property type="match status" value="1"/>
</dbReference>
<reference evidence="3" key="2">
    <citation type="submission" date="2021-01" db="EMBL/GenBank/DDBJ databases">
        <authorList>
            <person name="Schikora-Tamarit M.A."/>
        </authorList>
    </citation>
    <scope>NUCLEOTIDE SEQUENCE</scope>
    <source>
        <strain evidence="3">CBS2887</strain>
    </source>
</reference>
<evidence type="ECO:0000313" key="4">
    <source>
        <dbReference type="Proteomes" id="UP000774326"/>
    </source>
</evidence>
<organism evidence="3 4">
    <name type="scientific">Wickerhamomyces pijperi</name>
    <name type="common">Yeast</name>
    <name type="synonym">Pichia pijperi</name>
    <dbReference type="NCBI Taxonomy" id="599730"/>
    <lineage>
        <taxon>Eukaryota</taxon>
        <taxon>Fungi</taxon>
        <taxon>Dikarya</taxon>
        <taxon>Ascomycota</taxon>
        <taxon>Saccharomycotina</taxon>
        <taxon>Saccharomycetes</taxon>
        <taxon>Phaffomycetales</taxon>
        <taxon>Wickerhamomycetaceae</taxon>
        <taxon>Wickerhamomyces</taxon>
    </lineage>
</organism>
<dbReference type="PANTHER" id="PTHR13349">
    <property type="entry name" value="TRANSLATION MACHINERY-ASSOCIATED PROTEIN 16"/>
    <property type="match status" value="1"/>
</dbReference>
<dbReference type="OrthoDB" id="270284at2759"/>
<feature type="region of interest" description="Disordered" evidence="2">
    <location>
        <begin position="1"/>
        <end position="23"/>
    </location>
</feature>
<dbReference type="GO" id="GO:0005634">
    <property type="term" value="C:nucleus"/>
    <property type="evidence" value="ECO:0007669"/>
    <property type="project" value="TreeGrafter"/>
</dbReference>
<comment type="caution">
    <text evidence="3">The sequence shown here is derived from an EMBL/GenBank/DDBJ whole genome shotgun (WGS) entry which is preliminary data.</text>
</comment>
<accession>A0A9P8QER7</accession>
<evidence type="ECO:0000256" key="2">
    <source>
        <dbReference type="SAM" id="MobiDB-lite"/>
    </source>
</evidence>